<keyword evidence="5" id="KW-0235">DNA replication</keyword>
<evidence type="ECO:0000256" key="7">
    <source>
        <dbReference type="ARBA" id="ARBA00023125"/>
    </source>
</evidence>
<dbReference type="PANTHER" id="PTHR33568">
    <property type="entry name" value="DNA POLYMERASE"/>
    <property type="match status" value="1"/>
</dbReference>
<evidence type="ECO:0000256" key="4">
    <source>
        <dbReference type="ARBA" id="ARBA00022695"/>
    </source>
</evidence>
<comment type="caution">
    <text evidence="11">The sequence shown here is derived from an EMBL/GenBank/DDBJ whole genome shotgun (WGS) entry which is preliminary data.</text>
</comment>
<name>A0ABD2HYI4_9BILA</name>
<gene>
    <name evidence="11" type="ORF">niasHT_038394</name>
</gene>
<accession>A0ABD2HYI4</accession>
<comment type="similarity">
    <text evidence="1">Belongs to the DNA polymerase type-B family.</text>
</comment>
<dbReference type="Pfam" id="PF03175">
    <property type="entry name" value="DNA_pol_B_2"/>
    <property type="match status" value="1"/>
</dbReference>
<dbReference type="EMBL" id="JBICBT010001400">
    <property type="protein sequence ID" value="KAL3068918.1"/>
    <property type="molecule type" value="Genomic_DNA"/>
</dbReference>
<keyword evidence="3" id="KW-0808">Transferase</keyword>
<sequence>MRDLNAKKSHLTTTLPANCPTSTSDKTLQHIDNINSRSHYFCIKSKSMSGLKRFQLTSSSNKRPADEFPSHPKQLSEVAKFNAPGIFFVRAKPTPMSLGGEFTTMDWIAAAILVDKKNEADNEDGEIIELDNEYRRIYSVNLDLDNVRRNPGLRFISKLMLNSLWGKFGMRNEIGANKVLTRPQEFFSLIMDHKIEVSAVIPLSDTAVRVMYKSKKNFVSEHTSSNIVISLWTTSRARLKLLDFMTQIDRTEGAKLLYTDTDSVAVLHKRDIVPIQTGEYLGQMSEEYLDYEIKTFVCGGAKQYGFRMLNKRTGEVEYVQKIRGITFDVNNSKALQFEHFLQKVKNYGRNTGDDNDDAPAVFFYDKIMPTRDSRVITRFLFWRHVTIQWEKNRGGDHHQTEQHMEGLGTLT</sequence>
<dbReference type="PANTHER" id="PTHR33568:SF3">
    <property type="entry name" value="DNA-DIRECTED DNA POLYMERASE"/>
    <property type="match status" value="1"/>
</dbReference>
<evidence type="ECO:0000256" key="2">
    <source>
        <dbReference type="ARBA" id="ARBA00012417"/>
    </source>
</evidence>
<keyword evidence="6" id="KW-0239">DNA-directed DNA polymerase</keyword>
<evidence type="ECO:0000256" key="5">
    <source>
        <dbReference type="ARBA" id="ARBA00022705"/>
    </source>
</evidence>
<proteinExistence type="inferred from homology"/>
<dbReference type="InterPro" id="IPR023211">
    <property type="entry name" value="DNA_pol_palm_dom_sf"/>
</dbReference>
<evidence type="ECO:0000256" key="1">
    <source>
        <dbReference type="ARBA" id="ARBA00005755"/>
    </source>
</evidence>
<evidence type="ECO:0000256" key="6">
    <source>
        <dbReference type="ARBA" id="ARBA00022932"/>
    </source>
</evidence>
<feature type="region of interest" description="Disordered" evidence="9">
    <location>
        <begin position="1"/>
        <end position="24"/>
    </location>
</feature>
<keyword evidence="4" id="KW-0548">Nucleotidyltransferase</keyword>
<evidence type="ECO:0000256" key="3">
    <source>
        <dbReference type="ARBA" id="ARBA00022679"/>
    </source>
</evidence>
<dbReference type="SUPFAM" id="SSF56672">
    <property type="entry name" value="DNA/RNA polymerases"/>
    <property type="match status" value="1"/>
</dbReference>
<dbReference type="Proteomes" id="UP001620626">
    <property type="component" value="Unassembled WGS sequence"/>
</dbReference>
<evidence type="ECO:0000313" key="12">
    <source>
        <dbReference type="Proteomes" id="UP001620626"/>
    </source>
</evidence>
<dbReference type="GO" id="GO:0003887">
    <property type="term" value="F:DNA-directed DNA polymerase activity"/>
    <property type="evidence" value="ECO:0007669"/>
    <property type="project" value="UniProtKB-KW"/>
</dbReference>
<feature type="compositionally biased region" description="Polar residues" evidence="9">
    <location>
        <begin position="11"/>
        <end position="24"/>
    </location>
</feature>
<dbReference type="GO" id="GO:0006260">
    <property type="term" value="P:DNA replication"/>
    <property type="evidence" value="ECO:0007669"/>
    <property type="project" value="UniProtKB-KW"/>
</dbReference>
<dbReference type="InterPro" id="IPR004868">
    <property type="entry name" value="DNA-dir_DNA_pol_B_mt/vir"/>
</dbReference>
<dbReference type="InterPro" id="IPR043502">
    <property type="entry name" value="DNA/RNA_pol_sf"/>
</dbReference>
<feature type="region of interest" description="Disordered" evidence="9">
    <location>
        <begin position="54"/>
        <end position="73"/>
    </location>
</feature>
<keyword evidence="7" id="KW-0238">DNA-binding</keyword>
<dbReference type="Gene3D" id="3.90.1600.10">
    <property type="entry name" value="Palm domain of DNA polymerase"/>
    <property type="match status" value="1"/>
</dbReference>
<evidence type="ECO:0000256" key="9">
    <source>
        <dbReference type="SAM" id="MobiDB-lite"/>
    </source>
</evidence>
<comment type="catalytic activity">
    <reaction evidence="8">
        <text>DNA(n) + a 2'-deoxyribonucleoside 5'-triphosphate = DNA(n+1) + diphosphate</text>
        <dbReference type="Rhea" id="RHEA:22508"/>
        <dbReference type="Rhea" id="RHEA-COMP:17339"/>
        <dbReference type="Rhea" id="RHEA-COMP:17340"/>
        <dbReference type="ChEBI" id="CHEBI:33019"/>
        <dbReference type="ChEBI" id="CHEBI:61560"/>
        <dbReference type="ChEBI" id="CHEBI:173112"/>
        <dbReference type="EC" id="2.7.7.7"/>
    </reaction>
</comment>
<feature type="domain" description="DNA-directed DNA polymerase family B mitochondria/virus" evidence="10">
    <location>
        <begin position="139"/>
        <end position="247"/>
    </location>
</feature>
<dbReference type="GO" id="GO:0003677">
    <property type="term" value="F:DNA binding"/>
    <property type="evidence" value="ECO:0007669"/>
    <property type="project" value="UniProtKB-KW"/>
</dbReference>
<keyword evidence="12" id="KW-1185">Reference proteome</keyword>
<dbReference type="Gene3D" id="1.10.287.690">
    <property type="entry name" value="Helix hairpin bin"/>
    <property type="match status" value="1"/>
</dbReference>
<dbReference type="AlphaFoldDB" id="A0ABD2HYI4"/>
<organism evidence="11 12">
    <name type="scientific">Heterodera trifolii</name>
    <dbReference type="NCBI Taxonomy" id="157864"/>
    <lineage>
        <taxon>Eukaryota</taxon>
        <taxon>Metazoa</taxon>
        <taxon>Ecdysozoa</taxon>
        <taxon>Nematoda</taxon>
        <taxon>Chromadorea</taxon>
        <taxon>Rhabditida</taxon>
        <taxon>Tylenchina</taxon>
        <taxon>Tylenchomorpha</taxon>
        <taxon>Tylenchoidea</taxon>
        <taxon>Heteroderidae</taxon>
        <taxon>Heteroderinae</taxon>
        <taxon>Heterodera</taxon>
    </lineage>
</organism>
<evidence type="ECO:0000259" key="10">
    <source>
        <dbReference type="Pfam" id="PF03175"/>
    </source>
</evidence>
<evidence type="ECO:0000313" key="11">
    <source>
        <dbReference type="EMBL" id="KAL3068918.1"/>
    </source>
</evidence>
<evidence type="ECO:0000256" key="8">
    <source>
        <dbReference type="ARBA" id="ARBA00049244"/>
    </source>
</evidence>
<protein>
    <recommendedName>
        <fullName evidence="2">DNA-directed DNA polymerase</fullName>
        <ecNumber evidence="2">2.7.7.7</ecNumber>
    </recommendedName>
</protein>
<dbReference type="EC" id="2.7.7.7" evidence="2"/>
<reference evidence="11 12" key="1">
    <citation type="submission" date="2024-10" db="EMBL/GenBank/DDBJ databases">
        <authorList>
            <person name="Kim D."/>
        </authorList>
    </citation>
    <scope>NUCLEOTIDE SEQUENCE [LARGE SCALE GENOMIC DNA]</scope>
    <source>
        <strain evidence="11">BH-2024</strain>
    </source>
</reference>